<comment type="similarity">
    <text evidence="2">Belongs to the carotenoid oxygenase family.</text>
</comment>
<gene>
    <name evidence="7" type="primary">LOC113706123</name>
</gene>
<dbReference type="InterPro" id="IPR004294">
    <property type="entry name" value="Carotenoid_Oase"/>
</dbReference>
<sequence length="644" mass="72295">MSTCSCTFKVCSSGSSHIPSSVGHNYDHFKDRSSLSFQLKPMLGKLEHILKDVNQTMKMVPVKLLDAFVDIAFEIVDQPLLPSQNNFAPVEELGEAFRITDIEGTIPYDFPEGVYIRNGPNPLFGGYKSAISIFGKSSHTWIEGEGMLHAVYFSKSNQSSWTIFYNNRYVESDTFKLEKQRRNLAFLPAAEGDPAAVFSAHLLNLLRFGMVDKYLSNTNVFEHAGRFYVTAENHIPQEINIKTLETLGKWDVDGTWTRPFSSHAKKVRSTGELVTFGFYPQKPYFEIGIISADGKKVVQKVDLKFKRCTLSHEIGITQRYNVIMDFPLVIDINRLLAGGPLIKYVKKEYARIGVMPIYGDADSIKWFEVEPAAAFHIVNCCEDGDEVVVIACKARESIIPGPEFGLDKYEWFSSGFKHIKQVRKSDQDSQDGAFFTRVYEWRLNMKSGEVKGKYLTGTEFSMDFPIINEKFTGVKNKYGYTQVIDSAASSISGMAKYGGLAKLHLEEKTSEFCQADQQPEELIKVEYHKFPEGTFCSGATFVPKFGSLEEEDGWITAFVHDEKSNISQVYILDAKNISSKPIAKIKLPSRRSRPGPRHVAAQVWPSWASTPSPWQSSWAAPLLGLQKGQGTIPQRSEEIPLGAG</sequence>
<keyword evidence="5" id="KW-0408">Iron</keyword>
<keyword evidence="3" id="KW-0479">Metal-binding</keyword>
<dbReference type="RefSeq" id="XP_071918482.1">
    <property type="nucleotide sequence ID" value="XM_072062381.1"/>
</dbReference>
<evidence type="ECO:0000313" key="7">
    <source>
        <dbReference type="RefSeq" id="XP_071918482.1"/>
    </source>
</evidence>
<evidence type="ECO:0000256" key="5">
    <source>
        <dbReference type="ARBA" id="ARBA00023004"/>
    </source>
</evidence>
<keyword evidence="4" id="KW-0560">Oxidoreductase</keyword>
<protein>
    <submittedName>
        <fullName evidence="7">Carotenoid 9,10(9',10')-cleavage dioxygenase 1-like isoform X1</fullName>
    </submittedName>
</protein>
<accession>A0ABM4VG14</accession>
<dbReference type="Pfam" id="PF03055">
    <property type="entry name" value="RPE65"/>
    <property type="match status" value="1"/>
</dbReference>
<evidence type="ECO:0000313" key="6">
    <source>
        <dbReference type="Proteomes" id="UP001652660"/>
    </source>
</evidence>
<keyword evidence="4" id="KW-0223">Dioxygenase</keyword>
<evidence type="ECO:0000256" key="4">
    <source>
        <dbReference type="ARBA" id="ARBA00022964"/>
    </source>
</evidence>
<evidence type="ECO:0000256" key="2">
    <source>
        <dbReference type="ARBA" id="ARBA00006787"/>
    </source>
</evidence>
<proteinExistence type="inferred from homology"/>
<evidence type="ECO:0000256" key="3">
    <source>
        <dbReference type="ARBA" id="ARBA00022723"/>
    </source>
</evidence>
<dbReference type="PANTHER" id="PTHR10543:SF142">
    <property type="entry name" value="OS06G0162550 PROTEIN"/>
    <property type="match status" value="1"/>
</dbReference>
<dbReference type="Proteomes" id="UP001652660">
    <property type="component" value="Chromosome 8c"/>
</dbReference>
<reference evidence="7" key="1">
    <citation type="submission" date="2025-08" db="UniProtKB">
        <authorList>
            <consortium name="RefSeq"/>
        </authorList>
    </citation>
    <scope>IDENTIFICATION</scope>
    <source>
        <tissue evidence="7">Leaves</tissue>
    </source>
</reference>
<evidence type="ECO:0000256" key="1">
    <source>
        <dbReference type="ARBA" id="ARBA00001954"/>
    </source>
</evidence>
<name>A0ABM4VG14_COFAR</name>
<keyword evidence="6" id="KW-1185">Reference proteome</keyword>
<dbReference type="PANTHER" id="PTHR10543">
    <property type="entry name" value="BETA-CAROTENE DIOXYGENASE"/>
    <property type="match status" value="1"/>
</dbReference>
<organism evidence="6 7">
    <name type="scientific">Coffea arabica</name>
    <name type="common">Arabian coffee</name>
    <dbReference type="NCBI Taxonomy" id="13443"/>
    <lineage>
        <taxon>Eukaryota</taxon>
        <taxon>Viridiplantae</taxon>
        <taxon>Streptophyta</taxon>
        <taxon>Embryophyta</taxon>
        <taxon>Tracheophyta</taxon>
        <taxon>Spermatophyta</taxon>
        <taxon>Magnoliopsida</taxon>
        <taxon>eudicotyledons</taxon>
        <taxon>Gunneridae</taxon>
        <taxon>Pentapetalae</taxon>
        <taxon>asterids</taxon>
        <taxon>lamiids</taxon>
        <taxon>Gentianales</taxon>
        <taxon>Rubiaceae</taxon>
        <taxon>Ixoroideae</taxon>
        <taxon>Gardenieae complex</taxon>
        <taxon>Bertiereae - Coffeeae clade</taxon>
        <taxon>Coffeeae</taxon>
        <taxon>Coffea</taxon>
    </lineage>
</organism>
<comment type="cofactor">
    <cofactor evidence="1">
        <name>Fe(2+)</name>
        <dbReference type="ChEBI" id="CHEBI:29033"/>
    </cofactor>
</comment>
<dbReference type="GeneID" id="113706123"/>